<accession>A0A1B9QVX5</accession>
<keyword evidence="3" id="KW-1185">Reference proteome</keyword>
<organism evidence="2 3">
    <name type="scientific">Vibrio genomosp. F10</name>
    <dbReference type="NCBI Taxonomy" id="723171"/>
    <lineage>
        <taxon>Bacteria</taxon>
        <taxon>Pseudomonadati</taxon>
        <taxon>Pseudomonadota</taxon>
        <taxon>Gammaproteobacteria</taxon>
        <taxon>Vibrionales</taxon>
        <taxon>Vibrionaceae</taxon>
        <taxon>Vibrio</taxon>
    </lineage>
</organism>
<dbReference type="Proteomes" id="UP000093173">
    <property type="component" value="Unassembled WGS sequence"/>
</dbReference>
<name>A0A1B9QVX5_9VIBR</name>
<evidence type="ECO:0000313" key="2">
    <source>
        <dbReference type="EMBL" id="OCH73402.1"/>
    </source>
</evidence>
<reference evidence="3" key="1">
    <citation type="submission" date="2016-06" db="EMBL/GenBank/DDBJ databases">
        <authorList>
            <person name="Hehemann J.-H."/>
            <person name="Arevalo P."/>
            <person name="Datta M.S."/>
            <person name="Polz M.F."/>
        </authorList>
    </citation>
    <scope>NUCLEOTIDE SEQUENCE [LARGE SCALE GENOMIC DNA]</scope>
    <source>
        <strain evidence="3">9CSC122</strain>
    </source>
</reference>
<evidence type="ECO:0000313" key="3">
    <source>
        <dbReference type="Proteomes" id="UP000093173"/>
    </source>
</evidence>
<evidence type="ECO:0000259" key="1">
    <source>
        <dbReference type="Pfam" id="PF25509"/>
    </source>
</evidence>
<proteinExistence type="predicted"/>
<dbReference type="AlphaFoldDB" id="A0A1B9QVX5"/>
<dbReference type="EMBL" id="MAJZ01000797">
    <property type="protein sequence ID" value="OCH73402.1"/>
    <property type="molecule type" value="Genomic_DNA"/>
</dbReference>
<dbReference type="Pfam" id="PF25509">
    <property type="entry name" value="DUF7916"/>
    <property type="match status" value="1"/>
</dbReference>
<protein>
    <submittedName>
        <fullName evidence="2">Dihydrodipicolinate synthase</fullName>
    </submittedName>
</protein>
<dbReference type="SUPFAM" id="SSF51366">
    <property type="entry name" value="Ribulose-phoshate binding barrel"/>
    <property type="match status" value="1"/>
</dbReference>
<dbReference type="InterPro" id="IPR011060">
    <property type="entry name" value="RibuloseP-bd_barrel"/>
</dbReference>
<dbReference type="RefSeq" id="WP_017037841.1">
    <property type="nucleotide sequence ID" value="NZ_JBNGCH010000797.1"/>
</dbReference>
<comment type="caution">
    <text evidence="2">The sequence shown here is derived from an EMBL/GenBank/DDBJ whole genome shotgun (WGS) entry which is preliminary data.</text>
</comment>
<dbReference type="InterPro" id="IPR057238">
    <property type="entry name" value="DUF7916"/>
</dbReference>
<sequence>MKKRIFDLTKADINQLTRKELVECIRISEGRAMMVENVVSAEPPFDLVSGAEIAASLGADFITLNCLDLFDPKANVNGAVNHQVNDHFTIEELKELSGRLIGCNLEPVPAGFTDIQIGRSVTKETVEEAVRLGLNYIMLTGNPGMLVSQETILEAIKLVRQVSDDILIIAGKMHGGGIGNDYNLDIVKQFSEAGADVMMFPAPYTTPGVTPEMTHKMMTVVHENNMLGLLAIGTSQEGASEQFIEQVTMASKASGADIVHIGDGGYGGLAVPENIIRMGITLRGRRHQFKRMANRR</sequence>
<feature type="domain" description="DUF7916" evidence="1">
    <location>
        <begin position="6"/>
        <end position="294"/>
    </location>
</feature>
<gene>
    <name evidence="2" type="ORF">A6E14_14515</name>
</gene>